<name>A0A7E6F0J3_9MOLL</name>
<dbReference type="KEGG" id="osn:118764429"/>
<dbReference type="Proteomes" id="UP000515154">
    <property type="component" value="Linkage group LG8"/>
</dbReference>
<proteinExistence type="predicted"/>
<reference evidence="4" key="1">
    <citation type="submission" date="2025-08" db="UniProtKB">
        <authorList>
            <consortium name="RefSeq"/>
        </authorList>
    </citation>
    <scope>IDENTIFICATION</scope>
</reference>
<sequence>MLKSLIIFAFLLLVKELQAHHFGHPCAFINPLFQRCCGTYVASYPRICCGTTGANRFTQLCCNNVAVTKSATATTCCGDTAIDGNTQLCCNGDAVPKSATATTCCGNTAIDGNTQLCCNGVAIAKTGNQICCGGSVRDLWYGGCCGGRAIQYFGRLCCLWPNFWRCRV</sequence>
<dbReference type="Pfam" id="PF24748">
    <property type="entry name" value="Galaxin_repeat"/>
    <property type="match status" value="1"/>
</dbReference>
<dbReference type="InterPro" id="IPR055284">
    <property type="entry name" value="Galaxin-like"/>
</dbReference>
<evidence type="ECO:0000256" key="1">
    <source>
        <dbReference type="SAM" id="SignalP"/>
    </source>
</evidence>
<evidence type="ECO:0000313" key="4">
    <source>
        <dbReference type="RefSeq" id="XP_036361078.1"/>
    </source>
</evidence>
<evidence type="ECO:0000259" key="2">
    <source>
        <dbReference type="Pfam" id="PF24748"/>
    </source>
</evidence>
<dbReference type="PANTHER" id="PTHR34490">
    <property type="entry name" value="PROTEIN CBG12054-RELATED"/>
    <property type="match status" value="1"/>
</dbReference>
<feature type="signal peptide" evidence="1">
    <location>
        <begin position="1"/>
        <end position="19"/>
    </location>
</feature>
<dbReference type="AlphaFoldDB" id="A0A7E6F0J3"/>
<dbReference type="RefSeq" id="XP_036361078.1">
    <property type="nucleotide sequence ID" value="XM_036505185.1"/>
</dbReference>
<keyword evidence="3" id="KW-1185">Reference proteome</keyword>
<gene>
    <name evidence="4" type="primary">LOC118764429</name>
</gene>
<dbReference type="InterPro" id="IPR056601">
    <property type="entry name" value="Galaxin_dom"/>
</dbReference>
<protein>
    <submittedName>
        <fullName evidence="4">Galaxin-like</fullName>
    </submittedName>
</protein>
<feature type="domain" description="Galaxin-like repeats" evidence="2">
    <location>
        <begin position="29"/>
        <end position="147"/>
    </location>
</feature>
<dbReference type="PANTHER" id="PTHR34490:SF1">
    <property type="entry name" value="GALAXIN-LIKE"/>
    <property type="match status" value="1"/>
</dbReference>
<keyword evidence="1" id="KW-0732">Signal</keyword>
<accession>A0A7E6F0J3</accession>
<feature type="chain" id="PRO_5028844654" evidence="1">
    <location>
        <begin position="20"/>
        <end position="168"/>
    </location>
</feature>
<organism evidence="3 4">
    <name type="scientific">Octopus sinensis</name>
    <name type="common">East Asian common octopus</name>
    <dbReference type="NCBI Taxonomy" id="2607531"/>
    <lineage>
        <taxon>Eukaryota</taxon>
        <taxon>Metazoa</taxon>
        <taxon>Spiralia</taxon>
        <taxon>Lophotrochozoa</taxon>
        <taxon>Mollusca</taxon>
        <taxon>Cephalopoda</taxon>
        <taxon>Coleoidea</taxon>
        <taxon>Octopodiformes</taxon>
        <taxon>Octopoda</taxon>
        <taxon>Incirrata</taxon>
        <taxon>Octopodidae</taxon>
        <taxon>Octopus</taxon>
    </lineage>
</organism>
<evidence type="ECO:0000313" key="3">
    <source>
        <dbReference type="Proteomes" id="UP000515154"/>
    </source>
</evidence>